<proteinExistence type="predicted"/>
<dbReference type="EMBL" id="BAAAHH010000002">
    <property type="protein sequence ID" value="GAA0938492.1"/>
    <property type="molecule type" value="Genomic_DNA"/>
</dbReference>
<gene>
    <name evidence="1" type="ORF">GCM10009550_06200</name>
</gene>
<evidence type="ECO:0000313" key="2">
    <source>
        <dbReference type="Proteomes" id="UP001500665"/>
    </source>
</evidence>
<evidence type="ECO:0008006" key="3">
    <source>
        <dbReference type="Google" id="ProtNLM"/>
    </source>
</evidence>
<keyword evidence="2" id="KW-1185">Reference proteome</keyword>
<comment type="caution">
    <text evidence="1">The sequence shown here is derived from an EMBL/GenBank/DDBJ whole genome shotgun (WGS) entry which is preliminary data.</text>
</comment>
<organism evidence="1 2">
    <name type="scientific">Actinocorallia libanotica</name>
    <dbReference type="NCBI Taxonomy" id="46162"/>
    <lineage>
        <taxon>Bacteria</taxon>
        <taxon>Bacillati</taxon>
        <taxon>Actinomycetota</taxon>
        <taxon>Actinomycetes</taxon>
        <taxon>Streptosporangiales</taxon>
        <taxon>Thermomonosporaceae</taxon>
        <taxon>Actinocorallia</taxon>
    </lineage>
</organism>
<dbReference type="RefSeq" id="WP_344236452.1">
    <property type="nucleotide sequence ID" value="NZ_BAAAHH010000002.1"/>
</dbReference>
<reference evidence="1 2" key="1">
    <citation type="journal article" date="2019" name="Int. J. Syst. Evol. Microbiol.">
        <title>The Global Catalogue of Microorganisms (GCM) 10K type strain sequencing project: providing services to taxonomists for standard genome sequencing and annotation.</title>
        <authorList>
            <consortium name="The Broad Institute Genomics Platform"/>
            <consortium name="The Broad Institute Genome Sequencing Center for Infectious Disease"/>
            <person name="Wu L."/>
            <person name="Ma J."/>
        </authorList>
    </citation>
    <scope>NUCLEOTIDE SEQUENCE [LARGE SCALE GENOMIC DNA]</scope>
    <source>
        <strain evidence="1 2">JCM 10696</strain>
    </source>
</reference>
<sequence length="59" mass="6248">MENISVPVRPEISNLVGVSLSGLAGDRDSARLVNQFAGRPVAATAEPKRSFNSSLPPRD</sequence>
<evidence type="ECO:0000313" key="1">
    <source>
        <dbReference type="EMBL" id="GAA0938492.1"/>
    </source>
</evidence>
<accession>A0ABN1Q7I8</accession>
<protein>
    <recommendedName>
        <fullName evidence="3">FXSXX-COOH protein</fullName>
    </recommendedName>
</protein>
<name>A0ABN1Q7I8_9ACTN</name>
<dbReference type="Proteomes" id="UP001500665">
    <property type="component" value="Unassembled WGS sequence"/>
</dbReference>